<dbReference type="EMBL" id="JARGDH010000001">
    <property type="protein sequence ID" value="KAL0280475.1"/>
    <property type="molecule type" value="Genomic_DNA"/>
</dbReference>
<dbReference type="GO" id="GO:0030154">
    <property type="term" value="P:cell differentiation"/>
    <property type="evidence" value="ECO:0007669"/>
    <property type="project" value="TreeGrafter"/>
</dbReference>
<sequence>MLPITGMLPGQSWMGFDHHLSSLPSSTQLIPIPDISKGGKYSEGADAPKNLLYGGESKIRDFYRLWESELKKDDSTLWSLLENRLQTGNEDQLGKLQSQQLLLDPYLMTMARESQLKAIMDHNIMRFGGKNNLLYPRAEKPPYSYIALIAMAISSAPGRKITLSGIYRFIMDRFPYYRENKQGWQNSIRHNLSLNDCFVKIPRDKSGSSGGKGSYWTLGPGAVDMFEHGNYRRRRSRRQRGNQRQIQAIKDMTIATALQNERLLQSSVFAHHLNQLSSMELLKTAMAKGDRVSQEEALDDEGDVNCRCKKRAPSDRYCDSVVDCCVSDSESTVKGKQIAGKNKIVINLGMEAPCGEDAEHTQSTRSDKSDCEMDLNDPTDSRISKCSFFSIEQLIKKST</sequence>
<dbReference type="PROSITE" id="PS00657">
    <property type="entry name" value="FORK_HEAD_1"/>
    <property type="match status" value="1"/>
</dbReference>
<dbReference type="Gene3D" id="1.10.10.10">
    <property type="entry name" value="Winged helix-like DNA-binding domain superfamily/Winged helix DNA-binding domain"/>
    <property type="match status" value="1"/>
</dbReference>
<feature type="DNA-binding region" description="Fork-head" evidence="6">
    <location>
        <begin position="140"/>
        <end position="236"/>
    </location>
</feature>
<comment type="caution">
    <text evidence="9">The sequence shown here is derived from an EMBL/GenBank/DDBJ whole genome shotgun (WGS) entry which is preliminary data.</text>
</comment>
<evidence type="ECO:0000256" key="5">
    <source>
        <dbReference type="ARBA" id="ARBA00023242"/>
    </source>
</evidence>
<feature type="domain" description="Fork-head" evidence="8">
    <location>
        <begin position="140"/>
        <end position="236"/>
    </location>
</feature>
<dbReference type="InterPro" id="IPR036390">
    <property type="entry name" value="WH_DNA-bd_sf"/>
</dbReference>
<evidence type="ECO:0000256" key="7">
    <source>
        <dbReference type="SAM" id="MobiDB-lite"/>
    </source>
</evidence>
<gene>
    <name evidence="9" type="ORF">PYX00_001751</name>
</gene>
<dbReference type="InterPro" id="IPR050211">
    <property type="entry name" value="FOX_domain-containing"/>
</dbReference>
<feature type="compositionally biased region" description="Basic and acidic residues" evidence="7">
    <location>
        <begin position="357"/>
        <end position="371"/>
    </location>
</feature>
<dbReference type="InterPro" id="IPR030456">
    <property type="entry name" value="TF_fork_head_CS_2"/>
</dbReference>
<keyword evidence="2" id="KW-0805">Transcription regulation</keyword>
<dbReference type="Pfam" id="PF00250">
    <property type="entry name" value="Forkhead"/>
    <property type="match status" value="1"/>
</dbReference>
<dbReference type="PANTHER" id="PTHR11829:SF388">
    <property type="entry name" value="FORK HEAD DOMAIN-CONTAINING PROTEIN L1-RELATED"/>
    <property type="match status" value="1"/>
</dbReference>
<dbReference type="PANTHER" id="PTHR11829">
    <property type="entry name" value="FORKHEAD BOX PROTEIN"/>
    <property type="match status" value="1"/>
</dbReference>
<organism evidence="9">
    <name type="scientific">Menopon gallinae</name>
    <name type="common">poultry shaft louse</name>
    <dbReference type="NCBI Taxonomy" id="328185"/>
    <lineage>
        <taxon>Eukaryota</taxon>
        <taxon>Metazoa</taxon>
        <taxon>Ecdysozoa</taxon>
        <taxon>Arthropoda</taxon>
        <taxon>Hexapoda</taxon>
        <taxon>Insecta</taxon>
        <taxon>Pterygota</taxon>
        <taxon>Neoptera</taxon>
        <taxon>Paraneoptera</taxon>
        <taxon>Psocodea</taxon>
        <taxon>Troctomorpha</taxon>
        <taxon>Phthiraptera</taxon>
        <taxon>Amblycera</taxon>
        <taxon>Menoponidae</taxon>
        <taxon>Menopon</taxon>
    </lineage>
</organism>
<evidence type="ECO:0000256" key="3">
    <source>
        <dbReference type="ARBA" id="ARBA00023125"/>
    </source>
</evidence>
<dbReference type="InterPro" id="IPR036388">
    <property type="entry name" value="WH-like_DNA-bd_sf"/>
</dbReference>
<dbReference type="GO" id="GO:0005634">
    <property type="term" value="C:nucleus"/>
    <property type="evidence" value="ECO:0007669"/>
    <property type="project" value="UniProtKB-SubCell"/>
</dbReference>
<dbReference type="InterPro" id="IPR018122">
    <property type="entry name" value="TF_fork_head_CS_1"/>
</dbReference>
<dbReference type="GO" id="GO:0009653">
    <property type="term" value="P:anatomical structure morphogenesis"/>
    <property type="evidence" value="ECO:0007669"/>
    <property type="project" value="TreeGrafter"/>
</dbReference>
<dbReference type="SMART" id="SM00339">
    <property type="entry name" value="FH"/>
    <property type="match status" value="1"/>
</dbReference>
<feature type="region of interest" description="Disordered" evidence="7">
    <location>
        <begin position="355"/>
        <end position="379"/>
    </location>
</feature>
<dbReference type="GO" id="GO:0000978">
    <property type="term" value="F:RNA polymerase II cis-regulatory region sequence-specific DNA binding"/>
    <property type="evidence" value="ECO:0007669"/>
    <property type="project" value="TreeGrafter"/>
</dbReference>
<dbReference type="GO" id="GO:0000981">
    <property type="term" value="F:DNA-binding transcription factor activity, RNA polymerase II-specific"/>
    <property type="evidence" value="ECO:0007669"/>
    <property type="project" value="TreeGrafter"/>
</dbReference>
<evidence type="ECO:0000256" key="2">
    <source>
        <dbReference type="ARBA" id="ARBA00023015"/>
    </source>
</evidence>
<evidence type="ECO:0000256" key="1">
    <source>
        <dbReference type="ARBA" id="ARBA00004123"/>
    </source>
</evidence>
<keyword evidence="5 6" id="KW-0539">Nucleus</keyword>
<evidence type="ECO:0000256" key="6">
    <source>
        <dbReference type="PROSITE-ProRule" id="PRU00089"/>
    </source>
</evidence>
<evidence type="ECO:0000313" key="9">
    <source>
        <dbReference type="EMBL" id="KAL0280475.1"/>
    </source>
</evidence>
<evidence type="ECO:0000259" key="8">
    <source>
        <dbReference type="PROSITE" id="PS50039"/>
    </source>
</evidence>
<accession>A0AAW2IDZ3</accession>
<proteinExistence type="predicted"/>
<reference evidence="9" key="1">
    <citation type="journal article" date="2024" name="Gigascience">
        <title>Chromosome-level genome of the poultry shaft louse Menopon gallinae provides insight into the host-switching and adaptive evolution of parasitic lice.</title>
        <authorList>
            <person name="Xu Y."/>
            <person name="Ma L."/>
            <person name="Liu S."/>
            <person name="Liang Y."/>
            <person name="Liu Q."/>
            <person name="He Z."/>
            <person name="Tian L."/>
            <person name="Duan Y."/>
            <person name="Cai W."/>
            <person name="Li H."/>
            <person name="Song F."/>
        </authorList>
    </citation>
    <scope>NUCLEOTIDE SEQUENCE</scope>
    <source>
        <strain evidence="9">Cailab_2023a</strain>
    </source>
</reference>
<comment type="subcellular location">
    <subcellularLocation>
        <location evidence="1 6">Nucleus</location>
    </subcellularLocation>
</comment>
<dbReference type="EMBL" id="JARGDH010000001">
    <property type="protein sequence ID" value="KAL0280474.1"/>
    <property type="molecule type" value="Genomic_DNA"/>
</dbReference>
<keyword evidence="3 6" id="KW-0238">DNA-binding</keyword>
<dbReference type="PROSITE" id="PS50039">
    <property type="entry name" value="FORK_HEAD_3"/>
    <property type="match status" value="1"/>
</dbReference>
<evidence type="ECO:0000256" key="4">
    <source>
        <dbReference type="ARBA" id="ARBA00023163"/>
    </source>
</evidence>
<dbReference type="FunFam" id="1.10.10.10:FF:000016">
    <property type="entry name" value="Forkhead box protein I1"/>
    <property type="match status" value="1"/>
</dbReference>
<dbReference type="AlphaFoldDB" id="A0AAW2IDZ3"/>
<dbReference type="SUPFAM" id="SSF46785">
    <property type="entry name" value="Winged helix' DNA-binding domain"/>
    <property type="match status" value="1"/>
</dbReference>
<name>A0AAW2IDZ3_9NEOP</name>
<dbReference type="PROSITE" id="PS00658">
    <property type="entry name" value="FORK_HEAD_2"/>
    <property type="match status" value="1"/>
</dbReference>
<dbReference type="PRINTS" id="PR00053">
    <property type="entry name" value="FORKHEAD"/>
</dbReference>
<dbReference type="InterPro" id="IPR001766">
    <property type="entry name" value="Fork_head_dom"/>
</dbReference>
<keyword evidence="4" id="KW-0804">Transcription</keyword>
<protein>
    <recommendedName>
        <fullName evidence="8">Fork-head domain-containing protein</fullName>
    </recommendedName>
</protein>